<feature type="chain" id="PRO_5041342397" description="Lipoprotein" evidence="2">
    <location>
        <begin position="28"/>
        <end position="213"/>
    </location>
</feature>
<name>A0AA47IN84_ACTNA</name>
<organism evidence="3 4">
    <name type="scientific">Actinomyces naeslundii</name>
    <dbReference type="NCBI Taxonomy" id="1655"/>
    <lineage>
        <taxon>Bacteria</taxon>
        <taxon>Bacillati</taxon>
        <taxon>Actinomycetota</taxon>
        <taxon>Actinomycetes</taxon>
        <taxon>Actinomycetales</taxon>
        <taxon>Actinomycetaceae</taxon>
        <taxon>Actinomyces</taxon>
    </lineage>
</organism>
<reference evidence="3" key="1">
    <citation type="submission" date="2022-11" db="EMBL/GenBank/DDBJ databases">
        <title>Dental biofilm bacteria. Genome sequencing and assembly.</title>
        <authorList>
            <person name="Robertsson C."/>
        </authorList>
    </citation>
    <scope>NUCLEOTIDE SEQUENCE</scope>
    <source>
        <strain evidence="3">CW</strain>
    </source>
</reference>
<accession>A0AA47IN84</accession>
<dbReference type="EMBL" id="CP113787">
    <property type="protein sequence ID" value="WAL42990.1"/>
    <property type="molecule type" value="Genomic_DNA"/>
</dbReference>
<feature type="compositionally biased region" description="Low complexity" evidence="1">
    <location>
        <begin position="32"/>
        <end position="53"/>
    </location>
</feature>
<evidence type="ECO:0000313" key="3">
    <source>
        <dbReference type="EMBL" id="WAL42990.1"/>
    </source>
</evidence>
<keyword evidence="2" id="KW-0732">Signal</keyword>
<dbReference type="AlphaFoldDB" id="A0AA47IN84"/>
<proteinExistence type="predicted"/>
<dbReference type="RefSeq" id="WP_076137745.1">
    <property type="nucleotide sequence ID" value="NZ_CP113787.1"/>
</dbReference>
<dbReference type="Proteomes" id="UP001163127">
    <property type="component" value="Chromosome"/>
</dbReference>
<sequence length="213" mass="21938">MKTPVTAAAISVVVAALTLSACGQSGASDPNTTTTSDTVSVSQSSTSKSTAVTSSNGMMTILPAGNLMIQVPEDAITEATTTYDDGMQQTYYDSRSGIPLTVAVEYYAAGAKPAASILAAEQQALAAQSIQPKVTPTEVPGGTGGNRMDWQVKAIPPWLQDRKTAEVPITCAGIIIDGPGGESYGVYVFADPKNKDSLDRISSVLSSLKVNAS</sequence>
<evidence type="ECO:0008006" key="5">
    <source>
        <dbReference type="Google" id="ProtNLM"/>
    </source>
</evidence>
<feature type="region of interest" description="Disordered" evidence="1">
    <location>
        <begin position="24"/>
        <end position="53"/>
    </location>
</feature>
<feature type="signal peptide" evidence="2">
    <location>
        <begin position="1"/>
        <end position="27"/>
    </location>
</feature>
<gene>
    <name evidence="3" type="ORF">OFA60_00015</name>
</gene>
<evidence type="ECO:0000256" key="2">
    <source>
        <dbReference type="SAM" id="SignalP"/>
    </source>
</evidence>
<dbReference type="PROSITE" id="PS51257">
    <property type="entry name" value="PROKAR_LIPOPROTEIN"/>
    <property type="match status" value="1"/>
</dbReference>
<evidence type="ECO:0000313" key="4">
    <source>
        <dbReference type="Proteomes" id="UP001163127"/>
    </source>
</evidence>
<protein>
    <recommendedName>
        <fullName evidence="5">Lipoprotein</fullName>
    </recommendedName>
</protein>
<evidence type="ECO:0000256" key="1">
    <source>
        <dbReference type="SAM" id="MobiDB-lite"/>
    </source>
</evidence>